<dbReference type="InterPro" id="IPR035246">
    <property type="entry name" value="Spermidine_synt_N"/>
</dbReference>
<evidence type="ECO:0000256" key="1">
    <source>
        <dbReference type="ARBA" id="ARBA00007867"/>
    </source>
</evidence>
<keyword evidence="5 6" id="KW-0620">Polyamine biosynthesis</keyword>
<dbReference type="FunFam" id="2.30.140.10:FF:000002">
    <property type="entry name" value="Polyamine aminopropyltransferase"/>
    <property type="match status" value="1"/>
</dbReference>
<dbReference type="NCBIfam" id="TIGR00417">
    <property type="entry name" value="speE"/>
    <property type="match status" value="1"/>
</dbReference>
<feature type="active site" description="Proton acceptor" evidence="6 7">
    <location>
        <position position="158"/>
    </location>
</feature>
<comment type="similarity">
    <text evidence="1 6 8">Belongs to the spermidine/spermine synthase family.</text>
</comment>
<feature type="binding site" evidence="6">
    <location>
        <position position="108"/>
    </location>
    <ligand>
        <name>S-methyl-5'-thioadenosine</name>
        <dbReference type="ChEBI" id="CHEBI:17509"/>
    </ligand>
</feature>
<keyword evidence="2" id="KW-0963">Cytoplasm</keyword>
<dbReference type="Gene3D" id="2.30.140.10">
    <property type="entry name" value="Spermidine synthase, tetramerisation domain"/>
    <property type="match status" value="1"/>
</dbReference>
<sequence length="285" mass="31958">MTDDRQWQETLHDGFGQYFSVDNVLYHEKTAHQELIIFENAAFGRIMALDGVVQTTERDEFIYHEMLTHVPLMAHGQAKRVLIIGGGDGGMLREVARHSGVESITMVEIDASVVSFCRQYLPNHSAGAYEDPRFNLVIDDGVNFVSQTTQTFDIIISDCTDPVGPGESLFTSAFYEGCKRILNPGGVFVAQNGVCFLQQDEALSSHRRLGQYFTDVSFYQAAIPTYYGGIMTFAWATDNETLRYLRPATIQARFHHAGLRCRYYNPAVHCAAFALPQYLQDALAT</sequence>
<name>A0A8K0XVK7_9ENTR</name>
<feature type="binding site" evidence="6">
    <location>
        <position position="33"/>
    </location>
    <ligand>
        <name>S-methyl-5'-thioadenosine</name>
        <dbReference type="ChEBI" id="CHEBI:17509"/>
    </ligand>
</feature>
<dbReference type="PANTHER" id="PTHR11558">
    <property type="entry name" value="SPERMIDINE/SPERMINE SYNTHASE"/>
    <property type="match status" value="1"/>
</dbReference>
<feature type="domain" description="PABS" evidence="10">
    <location>
        <begin position="9"/>
        <end position="238"/>
    </location>
</feature>
<dbReference type="Pfam" id="PF17284">
    <property type="entry name" value="Spermine_synt_N"/>
    <property type="match status" value="1"/>
</dbReference>
<dbReference type="Gene3D" id="3.40.50.150">
    <property type="entry name" value="Vaccinia Virus protein VP39"/>
    <property type="match status" value="1"/>
</dbReference>
<dbReference type="SUPFAM" id="SSF53335">
    <property type="entry name" value="S-adenosyl-L-methionine-dependent methyltransferases"/>
    <property type="match status" value="1"/>
</dbReference>
<protein>
    <recommendedName>
        <fullName evidence="6">Polyamine aminopropyltransferase</fullName>
    </recommendedName>
    <alternativeName>
        <fullName evidence="6">Putrescine aminopropyltransferase</fullName>
        <shortName evidence="6">PAPT</shortName>
    </alternativeName>
    <alternativeName>
        <fullName evidence="6">Spermidine synthase</fullName>
        <shortName evidence="6">SPDS</shortName>
        <shortName evidence="6">SPDSY</shortName>
        <ecNumber evidence="6">2.5.1.16</ecNumber>
    </alternativeName>
</protein>
<accession>A0A8K0XVK7</accession>
<organism evidence="11 12">
    <name type="scientific">Tenebrionibacter intestinalis</name>
    <dbReference type="NCBI Taxonomy" id="2799638"/>
    <lineage>
        <taxon>Bacteria</taxon>
        <taxon>Pseudomonadati</taxon>
        <taxon>Pseudomonadota</taxon>
        <taxon>Gammaproteobacteria</taxon>
        <taxon>Enterobacterales</taxon>
        <taxon>Enterobacteriaceae</taxon>
        <taxon>Tenebrionibacter/Tenebrionicola group</taxon>
        <taxon>Tenebrionibacter</taxon>
    </lineage>
</organism>
<dbReference type="GO" id="GO:0008295">
    <property type="term" value="P:spermidine biosynthetic process"/>
    <property type="evidence" value="ECO:0007669"/>
    <property type="project" value="UniProtKB-UniRule"/>
</dbReference>
<comment type="caution">
    <text evidence="11">The sequence shown here is derived from an EMBL/GenBank/DDBJ whole genome shotgun (WGS) entry which is preliminary data.</text>
</comment>
<keyword evidence="4 6" id="KW-0745">Spermidine biosynthesis</keyword>
<keyword evidence="12" id="KW-1185">Reference proteome</keyword>
<dbReference type="InterPro" id="IPR030373">
    <property type="entry name" value="PABS_CS"/>
</dbReference>
<dbReference type="PROSITE" id="PS01330">
    <property type="entry name" value="PABS_1"/>
    <property type="match status" value="1"/>
</dbReference>
<evidence type="ECO:0000256" key="9">
    <source>
        <dbReference type="RuleBase" id="RU003837"/>
    </source>
</evidence>
<dbReference type="RefSeq" id="WP_238712009.1">
    <property type="nucleotide sequence ID" value="NZ_JAEPBH010000002.1"/>
</dbReference>
<dbReference type="Pfam" id="PF01564">
    <property type="entry name" value="Spermine_synth"/>
    <property type="match status" value="1"/>
</dbReference>
<feature type="binding site" evidence="6">
    <location>
        <position position="88"/>
    </location>
    <ligand>
        <name>spermidine</name>
        <dbReference type="ChEBI" id="CHEBI:57834"/>
    </ligand>
</feature>
<feature type="binding site" evidence="6">
    <location>
        <begin position="158"/>
        <end position="161"/>
    </location>
    <ligand>
        <name>spermidine</name>
        <dbReference type="ChEBI" id="CHEBI:57834"/>
    </ligand>
</feature>
<dbReference type="PROSITE" id="PS51006">
    <property type="entry name" value="PABS_2"/>
    <property type="match status" value="1"/>
</dbReference>
<dbReference type="EC" id="2.5.1.16" evidence="6"/>
<evidence type="ECO:0000256" key="4">
    <source>
        <dbReference type="ARBA" id="ARBA00023066"/>
    </source>
</evidence>
<reference evidence="11" key="1">
    <citation type="submission" date="2021-01" db="EMBL/GenBank/DDBJ databases">
        <title>Intestinitalea alba gen. nov., sp. nov., a novel genus of the family Enterobacteriaceae, isolated from the gut of the plastic-eating mealworm Tenebrio molitor L.</title>
        <authorList>
            <person name="Yang Y."/>
        </authorList>
    </citation>
    <scope>NUCLEOTIDE SEQUENCE</scope>
    <source>
        <strain evidence="11">BIT-L3</strain>
    </source>
</reference>
<evidence type="ECO:0000256" key="8">
    <source>
        <dbReference type="RuleBase" id="RU003836"/>
    </source>
</evidence>
<dbReference type="HAMAP" id="MF_00198">
    <property type="entry name" value="Spermidine_synth"/>
    <property type="match status" value="1"/>
</dbReference>
<evidence type="ECO:0000259" key="10">
    <source>
        <dbReference type="PROSITE" id="PS51006"/>
    </source>
</evidence>
<dbReference type="GO" id="GO:0004766">
    <property type="term" value="F:spermidine synthase activity"/>
    <property type="evidence" value="ECO:0007669"/>
    <property type="project" value="UniProtKB-UniRule"/>
</dbReference>
<evidence type="ECO:0000313" key="12">
    <source>
        <dbReference type="Proteomes" id="UP000659047"/>
    </source>
</evidence>
<dbReference type="GO" id="GO:0005829">
    <property type="term" value="C:cytosol"/>
    <property type="evidence" value="ECO:0007669"/>
    <property type="project" value="TreeGrafter"/>
</dbReference>
<proteinExistence type="inferred from homology"/>
<gene>
    <name evidence="6 11" type="primary">speE</name>
    <name evidence="11" type="ORF">JJB97_01370</name>
</gene>
<comment type="subunit">
    <text evidence="6">Homodimer or homotetramer.</text>
</comment>
<feature type="binding site" evidence="6">
    <location>
        <position position="165"/>
    </location>
    <ligand>
        <name>S-methyl-5'-thioadenosine</name>
        <dbReference type="ChEBI" id="CHEBI:17509"/>
    </ligand>
</feature>
<evidence type="ECO:0000256" key="7">
    <source>
        <dbReference type="PROSITE-ProRule" id="PRU00354"/>
    </source>
</evidence>
<dbReference type="NCBIfam" id="NF037959">
    <property type="entry name" value="MFS_SpdSyn"/>
    <property type="match status" value="1"/>
</dbReference>
<evidence type="ECO:0000313" key="11">
    <source>
        <dbReference type="EMBL" id="MBK4714001.1"/>
    </source>
</evidence>
<evidence type="ECO:0000256" key="5">
    <source>
        <dbReference type="ARBA" id="ARBA00023115"/>
    </source>
</evidence>
<evidence type="ECO:0000256" key="3">
    <source>
        <dbReference type="ARBA" id="ARBA00022679"/>
    </source>
</evidence>
<comment type="catalytic activity">
    <reaction evidence="6 9">
        <text>S-adenosyl 3-(methylsulfanyl)propylamine + putrescine = S-methyl-5'-thioadenosine + spermidine + H(+)</text>
        <dbReference type="Rhea" id="RHEA:12721"/>
        <dbReference type="ChEBI" id="CHEBI:15378"/>
        <dbReference type="ChEBI" id="CHEBI:17509"/>
        <dbReference type="ChEBI" id="CHEBI:57443"/>
        <dbReference type="ChEBI" id="CHEBI:57834"/>
        <dbReference type="ChEBI" id="CHEBI:326268"/>
        <dbReference type="EC" id="2.5.1.16"/>
    </reaction>
</comment>
<dbReference type="InterPro" id="IPR029063">
    <property type="entry name" value="SAM-dependent_MTases_sf"/>
</dbReference>
<dbReference type="PANTHER" id="PTHR11558:SF11">
    <property type="entry name" value="SPERMIDINE SYNTHASE"/>
    <property type="match status" value="1"/>
</dbReference>
<dbReference type="AlphaFoldDB" id="A0A8K0XVK7"/>
<comment type="function">
    <text evidence="6">Catalyzes the irreversible transfer of a propylamine group from the amino donor S-adenosylmethioninamine (decarboxy-AdoMet) to putrescine (1,4-diaminobutane) to yield spermidine.</text>
</comment>
<evidence type="ECO:0000256" key="2">
    <source>
        <dbReference type="ARBA" id="ARBA00022490"/>
    </source>
</evidence>
<dbReference type="InterPro" id="IPR001045">
    <property type="entry name" value="Spermi_synthase"/>
</dbReference>
<evidence type="ECO:0000256" key="6">
    <source>
        <dbReference type="HAMAP-Rule" id="MF_00198"/>
    </source>
</evidence>
<feature type="binding site" evidence="6">
    <location>
        <position position="64"/>
    </location>
    <ligand>
        <name>spermidine</name>
        <dbReference type="ChEBI" id="CHEBI:57834"/>
    </ligand>
</feature>
<dbReference type="UniPathway" id="UPA00248">
    <property type="reaction ID" value="UER00314"/>
</dbReference>
<dbReference type="Proteomes" id="UP000659047">
    <property type="component" value="Unassembled WGS sequence"/>
</dbReference>
<dbReference type="InterPro" id="IPR037163">
    <property type="entry name" value="Spermidine_synt_N_sf"/>
</dbReference>
<dbReference type="FunFam" id="3.40.50.150:FF:000026">
    <property type="entry name" value="Polyamine aminopropyltransferase"/>
    <property type="match status" value="1"/>
</dbReference>
<feature type="binding site" evidence="6">
    <location>
        <begin position="140"/>
        <end position="141"/>
    </location>
    <ligand>
        <name>S-methyl-5'-thioadenosine</name>
        <dbReference type="ChEBI" id="CHEBI:17509"/>
    </ligand>
</feature>
<dbReference type="InterPro" id="IPR030374">
    <property type="entry name" value="PABS"/>
</dbReference>
<dbReference type="CDD" id="cd02440">
    <property type="entry name" value="AdoMet_MTases"/>
    <property type="match status" value="1"/>
</dbReference>
<dbReference type="NCBIfam" id="NF002010">
    <property type="entry name" value="PRK00811.1"/>
    <property type="match status" value="1"/>
</dbReference>
<dbReference type="EMBL" id="JAEPBH010000002">
    <property type="protein sequence ID" value="MBK4714001.1"/>
    <property type="molecule type" value="Genomic_DNA"/>
</dbReference>
<keyword evidence="3 6" id="KW-0808">Transferase</keyword>
<comment type="pathway">
    <text evidence="6">Amine and polyamine biosynthesis; spermidine biosynthesis; spermidine from putrescine: step 1/1.</text>
</comment>